<proteinExistence type="predicted"/>
<dbReference type="EMBL" id="JAUJYO010000003">
    <property type="protein sequence ID" value="KAK1321618.1"/>
    <property type="molecule type" value="Genomic_DNA"/>
</dbReference>
<feature type="compositionally biased region" description="Basic and acidic residues" evidence="1">
    <location>
        <begin position="255"/>
        <end position="270"/>
    </location>
</feature>
<dbReference type="PANTHER" id="PTHR34536">
    <property type="entry name" value="DENTIN SIALOPHOSPHOPROTEIN-LIKE PROTEIN"/>
    <property type="match status" value="1"/>
</dbReference>
<sequence>MDPVFATAMSLPNSEHAEHCGNISFKMIDPQLNWKKASKGSNKRAGRRARASFASSNKKKYAIEDFTKREEAFEKDKKECMPVSESEKLGVSILGRRFSNMIESVPIKKRRFFFQSLSESEPPPMLFSSSPPRDSKANSNVECQASSSSSWKNLKTCPLEDNQLESTNKKLSDDADFSGISILAAAACNSSIGLLEEAVSSHLNDVPLENHLISSVGISNNKFDDSSLGGISDQALDNDELGGRKMNSGSVCDAPNKEDGSVRRSETSSRDDRLHWDLNTTMESWENPYDDSFVKSQSLAEGCSVGGVENVGLEDLKCHGVQMKPVNTECVVQTKVEVSSSSPKGDRGSLLPKVSEKSEYSFDQGSCLVKLPVAHEEGLAFVPPSSVKEEPSSVQPMNNSLVVEAACEMSHLVFNDANGPPIVYEPHSIASETACEENEVALSSGDVHPRNLADAVTLKIMEIEDVTGHALDQKKEVNEKICLLGTQDETAIADMKIQGNKCSELEDVNMSAAVIGETGIPLCVDIKDSMCNSASKTPEMVDMKSLAGTSSSHEACKSSADDHVISSGEVALGDPSYGEYDSDASQNDPDQVNGIEEVGRLQLADDNYQYEDGEFRESLLHTWEDDCKEGEAEPVDYGSDNQEIVAFDTSADYYVPAPVHSERGECQEERLAKADHRINIVVKGEQSTHRSCLPDSAKSDLSDSGSSRKRVVNLERKVSRGHLAVGDKLEIDGKDSLIFTENDHLAVQDGIAEDDHSLRMKSSGWDQMPEGVHISEEGINAAGINGLVRDDIGTVYHVGEPMRTVGPRLARDLSSRIERLKSPDMLLEKDREFGRGSRSHNSDGSNDRIRRDATSCRSTGRGGPTLQRHVRGREGDHWLDTPGGHWGPNRRGSPGFYGPSGFSRSGTNDAAAAATAKLESSGFVITPDGTLVKAGASIMGPGSRMHRHSPQGTYRSRTRRGSPPIDSDRISFSMRSGLGRGRQMSPDGQFSVGHGRSGRYGTRGRGGACRVRYNGPLPADDIDSSVHIHDRLSRRERSLSPNPRREHLRRSGTRSPSRSRTRSPHMWGSPRGRGNGGFSVSARVRRRSRSPENFRAEARMERMRSPHGRPGFGEHMMDFMPALRNHVSLSHATRWIDDRKELPSDHFRQNGYKRSSERSLSRMRMFSRNSRYDSMGSPGRLKPDEYYSRPMNSGRYPEFVGVVRGMRHEGRDEDRRHGERYGMLNTTRQFGMDGDMKRFRCDEEDGFRAHHSRSKDSPEFHVRGSPRGFDQGFNGEPGDLPRRAREEKTHFRYGPHGNQNAGFKQFDMREGDEEEAQKRRA</sequence>
<feature type="region of interest" description="Disordered" evidence="1">
    <location>
        <begin position="828"/>
        <end position="907"/>
    </location>
</feature>
<feature type="compositionally biased region" description="Basic and acidic residues" evidence="1">
    <location>
        <begin position="1024"/>
        <end position="1038"/>
    </location>
</feature>
<feature type="compositionally biased region" description="Low complexity" evidence="1">
    <location>
        <begin position="890"/>
        <end position="907"/>
    </location>
</feature>
<protein>
    <submittedName>
        <fullName evidence="2">Uncharacterized protein</fullName>
    </submittedName>
</protein>
<accession>A0AAV9F9U5</accession>
<gene>
    <name evidence="2" type="ORF">QJS10_CPA03g02000</name>
</gene>
<feature type="region of interest" description="Disordered" evidence="1">
    <location>
        <begin position="1170"/>
        <end position="1189"/>
    </location>
</feature>
<evidence type="ECO:0000256" key="1">
    <source>
        <dbReference type="SAM" id="MobiDB-lite"/>
    </source>
</evidence>
<feature type="compositionally biased region" description="Basic and acidic residues" evidence="1">
    <location>
        <begin position="1089"/>
        <end position="1104"/>
    </location>
</feature>
<feature type="region of interest" description="Disordered" evidence="1">
    <location>
        <begin position="1247"/>
        <end position="1321"/>
    </location>
</feature>
<dbReference type="PANTHER" id="PTHR34536:SF6">
    <property type="entry name" value="DENTIN SIALOPHOSPHOPROTEIN-LIKE PROTEIN"/>
    <property type="match status" value="1"/>
</dbReference>
<feature type="compositionally biased region" description="Polar residues" evidence="1">
    <location>
        <begin position="127"/>
        <end position="140"/>
    </location>
</feature>
<dbReference type="Proteomes" id="UP001180020">
    <property type="component" value="Unassembled WGS sequence"/>
</dbReference>
<feature type="compositionally biased region" description="Basic residues" evidence="1">
    <location>
        <begin position="1046"/>
        <end position="1063"/>
    </location>
</feature>
<feature type="compositionally biased region" description="Basic and acidic residues" evidence="1">
    <location>
        <begin position="1279"/>
        <end position="1290"/>
    </location>
</feature>
<reference evidence="2" key="2">
    <citation type="submission" date="2023-06" db="EMBL/GenBank/DDBJ databases">
        <authorList>
            <person name="Ma L."/>
            <person name="Liu K.-W."/>
            <person name="Li Z."/>
            <person name="Hsiao Y.-Y."/>
            <person name="Qi Y."/>
            <person name="Fu T."/>
            <person name="Tang G."/>
            <person name="Zhang D."/>
            <person name="Sun W.-H."/>
            <person name="Liu D.-K."/>
            <person name="Li Y."/>
            <person name="Chen G.-Z."/>
            <person name="Liu X.-D."/>
            <person name="Liao X.-Y."/>
            <person name="Jiang Y.-T."/>
            <person name="Yu X."/>
            <person name="Hao Y."/>
            <person name="Huang J."/>
            <person name="Zhao X.-W."/>
            <person name="Ke S."/>
            <person name="Chen Y.-Y."/>
            <person name="Wu W.-L."/>
            <person name="Hsu J.-L."/>
            <person name="Lin Y.-F."/>
            <person name="Huang M.-D."/>
            <person name="Li C.-Y."/>
            <person name="Huang L."/>
            <person name="Wang Z.-W."/>
            <person name="Zhao X."/>
            <person name="Zhong W.-Y."/>
            <person name="Peng D.-H."/>
            <person name="Ahmad S."/>
            <person name="Lan S."/>
            <person name="Zhang J.-S."/>
            <person name="Tsai W.-C."/>
            <person name="Van De Peer Y."/>
            <person name="Liu Z.-J."/>
        </authorList>
    </citation>
    <scope>NUCLEOTIDE SEQUENCE</scope>
    <source>
        <strain evidence="2">CP</strain>
        <tissue evidence="2">Leaves</tissue>
    </source>
</reference>
<evidence type="ECO:0000313" key="2">
    <source>
        <dbReference type="EMBL" id="KAK1321618.1"/>
    </source>
</evidence>
<reference evidence="2" key="1">
    <citation type="journal article" date="2023" name="Nat. Commun.">
        <title>Diploid and tetraploid genomes of Acorus and the evolution of monocots.</title>
        <authorList>
            <person name="Ma L."/>
            <person name="Liu K.W."/>
            <person name="Li Z."/>
            <person name="Hsiao Y.Y."/>
            <person name="Qi Y."/>
            <person name="Fu T."/>
            <person name="Tang G.D."/>
            <person name="Zhang D."/>
            <person name="Sun W.H."/>
            <person name="Liu D.K."/>
            <person name="Li Y."/>
            <person name="Chen G.Z."/>
            <person name="Liu X.D."/>
            <person name="Liao X.Y."/>
            <person name="Jiang Y.T."/>
            <person name="Yu X."/>
            <person name="Hao Y."/>
            <person name="Huang J."/>
            <person name="Zhao X.W."/>
            <person name="Ke S."/>
            <person name="Chen Y.Y."/>
            <person name="Wu W.L."/>
            <person name="Hsu J.L."/>
            <person name="Lin Y.F."/>
            <person name="Huang M.D."/>
            <person name="Li C.Y."/>
            <person name="Huang L."/>
            <person name="Wang Z.W."/>
            <person name="Zhao X."/>
            <person name="Zhong W.Y."/>
            <person name="Peng D.H."/>
            <person name="Ahmad S."/>
            <person name="Lan S."/>
            <person name="Zhang J.S."/>
            <person name="Tsai W.C."/>
            <person name="Van de Peer Y."/>
            <person name="Liu Z.J."/>
        </authorList>
    </citation>
    <scope>NUCLEOTIDE SEQUENCE</scope>
    <source>
        <strain evidence="2">CP</strain>
    </source>
</reference>
<feature type="compositionally biased region" description="Basic and acidic residues" evidence="1">
    <location>
        <begin position="845"/>
        <end position="854"/>
    </location>
</feature>
<feature type="region of interest" description="Disordered" evidence="1">
    <location>
        <begin position="120"/>
        <end position="140"/>
    </location>
</feature>
<evidence type="ECO:0000313" key="3">
    <source>
        <dbReference type="Proteomes" id="UP001180020"/>
    </source>
</evidence>
<name>A0AAV9F9U5_ACOCL</name>
<feature type="region of interest" description="Disordered" evidence="1">
    <location>
        <begin position="938"/>
        <end position="1110"/>
    </location>
</feature>
<keyword evidence="3" id="KW-1185">Reference proteome</keyword>
<feature type="region of interest" description="Disordered" evidence="1">
    <location>
        <begin position="234"/>
        <end position="270"/>
    </location>
</feature>
<feature type="region of interest" description="Disordered" evidence="1">
    <location>
        <begin position="689"/>
        <end position="708"/>
    </location>
</feature>
<organism evidence="2 3">
    <name type="scientific">Acorus calamus</name>
    <name type="common">Sweet flag</name>
    <dbReference type="NCBI Taxonomy" id="4465"/>
    <lineage>
        <taxon>Eukaryota</taxon>
        <taxon>Viridiplantae</taxon>
        <taxon>Streptophyta</taxon>
        <taxon>Embryophyta</taxon>
        <taxon>Tracheophyta</taxon>
        <taxon>Spermatophyta</taxon>
        <taxon>Magnoliopsida</taxon>
        <taxon>Liliopsida</taxon>
        <taxon>Acoraceae</taxon>
        <taxon>Acorus</taxon>
    </lineage>
</organism>
<comment type="caution">
    <text evidence="2">The sequence shown here is derived from an EMBL/GenBank/DDBJ whole genome shotgun (WGS) entry which is preliminary data.</text>
</comment>